<feature type="domain" description="F-box protein AT5G49610-like beta-propeller" evidence="1">
    <location>
        <begin position="125"/>
        <end position="382"/>
    </location>
</feature>
<evidence type="ECO:0000313" key="2">
    <source>
        <dbReference type="EMBL" id="PAN17271.1"/>
    </source>
</evidence>
<sequence>MAPAAPVVAALGDDLLREVFVRLPTPADLLRAAAACKPFLRAARSAPFLRRFRRRHPSSCPRLLGCILLFPNRRRGKFHLLPISPPPSSSSSAASAANGCGGDFALSFLPGGGCLGRGPATWEHLDCRNGRLLLKNMGSQDLAVADPVSRRCVSLPAPPTGRAVGYGLFADHGDSLEFRVVCLSRDAASGELRALFLSSGELSWADVAGAQCQTNLAAGSRAMQANRSLYWRLDGGELMMAFSTASMEFSVLDLPPDLRELSFDAVDRGEEEDVNVLHLITMRGFRIEVWAGTVDGDGGIAWRRVEKSVRFHKVLTEMINPSVDSYQHELDVIGVAAGVVFLRQWNHLFSIDLETMRLKMLPNKDCAEALIYPYTIVWPPSFLNQQDKAPDETGNQSVE</sequence>
<reference evidence="2" key="1">
    <citation type="submission" date="2018-04" db="EMBL/GenBank/DDBJ databases">
        <title>WGS assembly of Panicum hallii.</title>
        <authorList>
            <person name="Lovell J."/>
            <person name="Jenkins J."/>
            <person name="Lowry D."/>
            <person name="Mamidi S."/>
            <person name="Sreedasyam A."/>
            <person name="Weng X."/>
            <person name="Barry K."/>
            <person name="Bonette J."/>
            <person name="Campitelli B."/>
            <person name="Daum C."/>
            <person name="Gordon S."/>
            <person name="Gould B."/>
            <person name="Lipzen A."/>
            <person name="Macqueen A."/>
            <person name="Palacio-Mejia J."/>
            <person name="Plott C."/>
            <person name="Shakirov E."/>
            <person name="Shu S."/>
            <person name="Yoshinaga Y."/>
            <person name="Zane M."/>
            <person name="Rokhsar D."/>
            <person name="Grimwood J."/>
            <person name="Schmutz J."/>
            <person name="Juenger T."/>
        </authorList>
    </citation>
    <scope>NUCLEOTIDE SEQUENCE [LARGE SCALE GENOMIC DNA]</scope>
    <source>
        <strain evidence="2">FIL2</strain>
    </source>
</reference>
<gene>
    <name evidence="2" type="ORF">PAHAL_3G117700</name>
</gene>
<accession>A0A2S3H841</accession>
<dbReference type="Gramene" id="PAN17271">
    <property type="protein sequence ID" value="PAN17271"/>
    <property type="gene ID" value="PAHAL_3G117700"/>
</dbReference>
<dbReference type="EMBL" id="CM008048">
    <property type="protein sequence ID" value="PAN17271.1"/>
    <property type="molecule type" value="Genomic_DNA"/>
</dbReference>
<dbReference type="PANTHER" id="PTHR33207">
    <property type="entry name" value="F-BOX DOMAIN CONTAINING PROTEIN-RELATED"/>
    <property type="match status" value="1"/>
</dbReference>
<organism evidence="2">
    <name type="scientific">Panicum hallii</name>
    <dbReference type="NCBI Taxonomy" id="206008"/>
    <lineage>
        <taxon>Eukaryota</taxon>
        <taxon>Viridiplantae</taxon>
        <taxon>Streptophyta</taxon>
        <taxon>Embryophyta</taxon>
        <taxon>Tracheophyta</taxon>
        <taxon>Spermatophyta</taxon>
        <taxon>Magnoliopsida</taxon>
        <taxon>Liliopsida</taxon>
        <taxon>Poales</taxon>
        <taxon>Poaceae</taxon>
        <taxon>PACMAD clade</taxon>
        <taxon>Panicoideae</taxon>
        <taxon>Panicodae</taxon>
        <taxon>Paniceae</taxon>
        <taxon>Panicinae</taxon>
        <taxon>Panicum</taxon>
        <taxon>Panicum sect. Panicum</taxon>
    </lineage>
</organism>
<dbReference type="SUPFAM" id="SSF81383">
    <property type="entry name" value="F-box domain"/>
    <property type="match status" value="1"/>
</dbReference>
<name>A0A2S3H841_9POAL</name>
<dbReference type="InterPro" id="IPR056594">
    <property type="entry name" value="AT5G49610-like_b-prop"/>
</dbReference>
<dbReference type="AlphaFoldDB" id="A0A2S3H841"/>
<dbReference type="Proteomes" id="UP000243499">
    <property type="component" value="Chromosome 3"/>
</dbReference>
<dbReference type="Pfam" id="PF23635">
    <property type="entry name" value="Beta-prop_AT5G49610-like"/>
    <property type="match status" value="1"/>
</dbReference>
<protein>
    <recommendedName>
        <fullName evidence="1">F-box protein AT5G49610-like beta-propeller domain-containing protein</fullName>
    </recommendedName>
</protein>
<dbReference type="InterPro" id="IPR036047">
    <property type="entry name" value="F-box-like_dom_sf"/>
</dbReference>
<proteinExistence type="predicted"/>
<evidence type="ECO:0000259" key="1">
    <source>
        <dbReference type="Pfam" id="PF23635"/>
    </source>
</evidence>